<dbReference type="EMBL" id="GECZ01032014">
    <property type="protein sequence ID" value="JAS37755.1"/>
    <property type="molecule type" value="Transcribed_RNA"/>
</dbReference>
<feature type="domain" description="Polycystin" evidence="7">
    <location>
        <begin position="192"/>
        <end position="296"/>
    </location>
</feature>
<evidence type="ECO:0000256" key="1">
    <source>
        <dbReference type="ARBA" id="ARBA00004141"/>
    </source>
</evidence>
<keyword evidence="3 6" id="KW-0812">Transmembrane</keyword>
<evidence type="ECO:0000256" key="4">
    <source>
        <dbReference type="ARBA" id="ARBA00022989"/>
    </source>
</evidence>
<dbReference type="InterPro" id="IPR051223">
    <property type="entry name" value="Polycystin"/>
</dbReference>
<dbReference type="PANTHER" id="PTHR10877">
    <property type="entry name" value="POLYCYSTIN FAMILY MEMBER"/>
    <property type="match status" value="1"/>
</dbReference>
<accession>A0A1B6EIL4</accession>
<feature type="non-terminal residue" evidence="8">
    <location>
        <position position="1"/>
    </location>
</feature>
<evidence type="ECO:0000256" key="2">
    <source>
        <dbReference type="ARBA" id="ARBA00007200"/>
    </source>
</evidence>
<reference evidence="8" key="1">
    <citation type="submission" date="2015-11" db="EMBL/GenBank/DDBJ databases">
        <title>De novo transcriptome assembly of four potential Pierce s Disease insect vectors from Arizona vineyards.</title>
        <authorList>
            <person name="Tassone E.E."/>
        </authorList>
    </citation>
    <scope>NUCLEOTIDE SEQUENCE</scope>
</reference>
<keyword evidence="4 6" id="KW-1133">Transmembrane helix</keyword>
<dbReference type="Pfam" id="PF20519">
    <property type="entry name" value="Polycystin_dom"/>
    <property type="match status" value="1"/>
</dbReference>
<name>A0A1B6EIL4_9HEMI</name>
<organism evidence="8">
    <name type="scientific">Cuerna arida</name>
    <dbReference type="NCBI Taxonomy" id="1464854"/>
    <lineage>
        <taxon>Eukaryota</taxon>
        <taxon>Metazoa</taxon>
        <taxon>Ecdysozoa</taxon>
        <taxon>Arthropoda</taxon>
        <taxon>Hexapoda</taxon>
        <taxon>Insecta</taxon>
        <taxon>Pterygota</taxon>
        <taxon>Neoptera</taxon>
        <taxon>Paraneoptera</taxon>
        <taxon>Hemiptera</taxon>
        <taxon>Auchenorrhyncha</taxon>
        <taxon>Membracoidea</taxon>
        <taxon>Cicadellidae</taxon>
        <taxon>Cicadellinae</taxon>
        <taxon>Proconiini</taxon>
        <taxon>Cuerna</taxon>
    </lineage>
</organism>
<feature type="transmembrane region" description="Helical" evidence="6">
    <location>
        <begin position="123"/>
        <end position="147"/>
    </location>
</feature>
<sequence>AWSLCITITAVAAYLVMLYGLKLGPVKSEEWLSTVLASTGAETFITDPAKIILFSIILTMAFQRKYEVDTHAVEYKQAIRFRVARDRKYLIDLLEKRCHPMYAPIPPRVRQEMLRKQKLRRNWLHFMEILSSTFFVVLISIIINRLWSSYYYTNNQVKRLITESHNPDVGSVDFHNIRHTTDMEKYLEYTMMYALYNTRWYNDKEISGMQNENSTHDWLYWTKDCAKKMLGLPKLRQLRTKTRKCGNILNTEAVCLPTLSEKYKDTDVYGVGWTPAYWTEVVRNNSPWKYTPDDSRLMFK</sequence>
<comment type="similarity">
    <text evidence="2">Belongs to the polycystin family.</text>
</comment>
<evidence type="ECO:0000256" key="3">
    <source>
        <dbReference type="ARBA" id="ARBA00022692"/>
    </source>
</evidence>
<evidence type="ECO:0000313" key="8">
    <source>
        <dbReference type="EMBL" id="JAS37755.1"/>
    </source>
</evidence>
<protein>
    <recommendedName>
        <fullName evidence="7">Polycystin domain-containing protein</fullName>
    </recommendedName>
</protein>
<feature type="non-terminal residue" evidence="8">
    <location>
        <position position="300"/>
    </location>
</feature>
<evidence type="ECO:0000259" key="7">
    <source>
        <dbReference type="Pfam" id="PF20519"/>
    </source>
</evidence>
<comment type="subcellular location">
    <subcellularLocation>
        <location evidence="1">Membrane</location>
        <topology evidence="1">Multi-pass membrane protein</topology>
    </subcellularLocation>
</comment>
<evidence type="ECO:0000256" key="5">
    <source>
        <dbReference type="ARBA" id="ARBA00023136"/>
    </source>
</evidence>
<keyword evidence="5 6" id="KW-0472">Membrane</keyword>
<proteinExistence type="inferred from homology"/>
<dbReference type="GO" id="GO:0005262">
    <property type="term" value="F:calcium channel activity"/>
    <property type="evidence" value="ECO:0007669"/>
    <property type="project" value="TreeGrafter"/>
</dbReference>
<evidence type="ECO:0000256" key="6">
    <source>
        <dbReference type="SAM" id="Phobius"/>
    </source>
</evidence>
<feature type="transmembrane region" description="Helical" evidence="6">
    <location>
        <begin position="44"/>
        <end position="62"/>
    </location>
</feature>
<gene>
    <name evidence="8" type="ORF">g.5681</name>
</gene>
<dbReference type="AlphaFoldDB" id="A0A1B6EIL4"/>
<dbReference type="GO" id="GO:0016020">
    <property type="term" value="C:membrane"/>
    <property type="evidence" value="ECO:0007669"/>
    <property type="project" value="UniProtKB-SubCell"/>
</dbReference>
<dbReference type="PANTHER" id="PTHR10877:SF150">
    <property type="entry name" value="REJ DOMAIN-CONTAINING PROTEIN"/>
    <property type="match status" value="1"/>
</dbReference>
<dbReference type="GO" id="GO:0050982">
    <property type="term" value="P:detection of mechanical stimulus"/>
    <property type="evidence" value="ECO:0007669"/>
    <property type="project" value="TreeGrafter"/>
</dbReference>
<dbReference type="InterPro" id="IPR046791">
    <property type="entry name" value="Polycystin_dom"/>
</dbReference>